<dbReference type="SUPFAM" id="SSF141072">
    <property type="entry name" value="CalX-like"/>
    <property type="match status" value="1"/>
</dbReference>
<evidence type="ECO:0000313" key="3">
    <source>
        <dbReference type="Proteomes" id="UP000236370"/>
    </source>
</evidence>
<dbReference type="AlphaFoldDB" id="A0A2J8NMN3"/>
<keyword evidence="1" id="KW-0732">Signal</keyword>
<dbReference type="FunFam" id="2.60.40.2030:FF:000014">
    <property type="entry name" value="Adhesion G-protein coupled receptor V1"/>
    <property type="match status" value="1"/>
</dbReference>
<dbReference type="EMBL" id="NBAG03000226">
    <property type="protein sequence ID" value="PNI73021.1"/>
    <property type="molecule type" value="Genomic_DNA"/>
</dbReference>
<reference evidence="2 3" key="1">
    <citation type="submission" date="2017-12" db="EMBL/GenBank/DDBJ databases">
        <title>High-resolution comparative analysis of great ape genomes.</title>
        <authorList>
            <person name="Pollen A."/>
            <person name="Hastie A."/>
            <person name="Hormozdiari F."/>
            <person name="Dougherty M."/>
            <person name="Liu R."/>
            <person name="Chaisson M."/>
            <person name="Hoppe E."/>
            <person name="Hill C."/>
            <person name="Pang A."/>
            <person name="Hillier L."/>
            <person name="Baker C."/>
            <person name="Armstrong J."/>
            <person name="Shendure J."/>
            <person name="Paten B."/>
            <person name="Wilson R."/>
            <person name="Chao H."/>
            <person name="Schneider V."/>
            <person name="Ventura M."/>
            <person name="Kronenberg Z."/>
            <person name="Murali S."/>
            <person name="Gordon D."/>
            <person name="Cantsilieris S."/>
            <person name="Munson K."/>
            <person name="Nelson B."/>
            <person name="Raja A."/>
            <person name="Underwood J."/>
            <person name="Diekhans M."/>
            <person name="Fiddes I."/>
            <person name="Haussler D."/>
            <person name="Eichler E."/>
        </authorList>
    </citation>
    <scope>NUCLEOTIDE SEQUENCE [LARGE SCALE GENOMIC DNA]</scope>
    <source>
        <strain evidence="2">Yerkes chimp pedigree #C0471</strain>
    </source>
</reference>
<dbReference type="PANTHER" id="PTHR46682:SF1">
    <property type="entry name" value="ADHESION G-PROTEIN COUPLED RECEPTOR V1"/>
    <property type="match status" value="1"/>
</dbReference>
<evidence type="ECO:0000256" key="1">
    <source>
        <dbReference type="SAM" id="SignalP"/>
    </source>
</evidence>
<feature type="non-terminal residue" evidence="2">
    <location>
        <position position="148"/>
    </location>
</feature>
<name>A0A2J8NMN3_PANTR</name>
<dbReference type="GO" id="GO:0016020">
    <property type="term" value="C:membrane"/>
    <property type="evidence" value="ECO:0007669"/>
    <property type="project" value="InterPro"/>
</dbReference>
<dbReference type="Gene3D" id="2.60.40.2030">
    <property type="match status" value="1"/>
</dbReference>
<comment type="caution">
    <text evidence="2">The sequence shown here is derived from an EMBL/GenBank/DDBJ whole genome shotgun (WGS) entry which is preliminary data.</text>
</comment>
<sequence>MAKRSAAAAVPGMPSASLLVNLLSALLILFVFGETEIRFTGQTEFVVNETSTTVIRLIIERIGEPANVTAIVSLYGEDAGDFFDTYAAAFIPAGETNRTVYIAVCDDDLPEPDETFIFHLTLQLPSIAVSEPKDRNESMPLTLIREKG</sequence>
<evidence type="ECO:0000313" key="2">
    <source>
        <dbReference type="EMBL" id="PNI73021.1"/>
    </source>
</evidence>
<dbReference type="GO" id="GO:0004930">
    <property type="term" value="F:G protein-coupled receptor activity"/>
    <property type="evidence" value="ECO:0007669"/>
    <property type="project" value="InterPro"/>
</dbReference>
<feature type="chain" id="PRO_5014473977" evidence="1">
    <location>
        <begin position="34"/>
        <end position="148"/>
    </location>
</feature>
<accession>A0A2J8NMN3</accession>
<dbReference type="InterPro" id="IPR038081">
    <property type="entry name" value="CalX-like_sf"/>
</dbReference>
<protein>
    <submittedName>
        <fullName evidence="2">ADGRV1 isoform 40</fullName>
    </submittedName>
</protein>
<dbReference type="PANTHER" id="PTHR46682">
    <property type="entry name" value="ADHESION G-PROTEIN COUPLED RECEPTOR V1"/>
    <property type="match status" value="1"/>
</dbReference>
<feature type="signal peptide" evidence="1">
    <location>
        <begin position="1"/>
        <end position="33"/>
    </location>
</feature>
<dbReference type="InterPro" id="IPR026919">
    <property type="entry name" value="ADGRV1"/>
</dbReference>
<organism evidence="2 3">
    <name type="scientific">Pan troglodytes</name>
    <name type="common">Chimpanzee</name>
    <dbReference type="NCBI Taxonomy" id="9598"/>
    <lineage>
        <taxon>Eukaryota</taxon>
        <taxon>Metazoa</taxon>
        <taxon>Chordata</taxon>
        <taxon>Craniata</taxon>
        <taxon>Vertebrata</taxon>
        <taxon>Euteleostomi</taxon>
        <taxon>Mammalia</taxon>
        <taxon>Eutheria</taxon>
        <taxon>Euarchontoglires</taxon>
        <taxon>Primates</taxon>
        <taxon>Haplorrhini</taxon>
        <taxon>Catarrhini</taxon>
        <taxon>Hominidae</taxon>
        <taxon>Pan</taxon>
    </lineage>
</organism>
<gene>
    <name evidence="2" type="ORF">CK820_G0009207</name>
</gene>
<proteinExistence type="predicted"/>
<dbReference type="Proteomes" id="UP000236370">
    <property type="component" value="Unassembled WGS sequence"/>
</dbReference>